<sequence length="173" mass="18509">MTTPHPHPPHAQPHAPHPQRQDAPYAASPQGAGHPGATPWAGGAPVRCKICGGWPAAFVTIRAHRGMIALMTFLSQSGPFCRPCGVAVYRRMTAQSLWQGWWSPFSLVINPIVLLMNLVARRQLYRLAYPSGGWHPPLDPGKPVPQRPGAIAFAVILLALVGLVAVSALTSPS</sequence>
<dbReference type="EMBL" id="BAAAPC010000005">
    <property type="protein sequence ID" value="GAA1990959.1"/>
    <property type="molecule type" value="Genomic_DNA"/>
</dbReference>
<name>A0ABP5E6N2_9ACTN</name>
<feature type="region of interest" description="Disordered" evidence="1">
    <location>
        <begin position="1"/>
        <end position="38"/>
    </location>
</feature>
<keyword evidence="2" id="KW-0472">Membrane</keyword>
<organism evidence="3 4">
    <name type="scientific">Nocardiopsis rhodophaea</name>
    <dbReference type="NCBI Taxonomy" id="280238"/>
    <lineage>
        <taxon>Bacteria</taxon>
        <taxon>Bacillati</taxon>
        <taxon>Actinomycetota</taxon>
        <taxon>Actinomycetes</taxon>
        <taxon>Streptosporangiales</taxon>
        <taxon>Nocardiopsidaceae</taxon>
        <taxon>Nocardiopsis</taxon>
    </lineage>
</organism>
<gene>
    <name evidence="3" type="ORF">GCM10009799_16110</name>
</gene>
<evidence type="ECO:0000313" key="3">
    <source>
        <dbReference type="EMBL" id="GAA1990959.1"/>
    </source>
</evidence>
<keyword evidence="4" id="KW-1185">Reference proteome</keyword>
<evidence type="ECO:0000313" key="4">
    <source>
        <dbReference type="Proteomes" id="UP001501585"/>
    </source>
</evidence>
<keyword evidence="2" id="KW-0812">Transmembrane</keyword>
<accession>A0ABP5E6N2</accession>
<feature type="transmembrane region" description="Helical" evidence="2">
    <location>
        <begin position="150"/>
        <end position="170"/>
    </location>
</feature>
<feature type="transmembrane region" description="Helical" evidence="2">
    <location>
        <begin position="101"/>
        <end position="120"/>
    </location>
</feature>
<proteinExistence type="predicted"/>
<keyword evidence="2" id="KW-1133">Transmembrane helix</keyword>
<evidence type="ECO:0000256" key="2">
    <source>
        <dbReference type="SAM" id="Phobius"/>
    </source>
</evidence>
<dbReference type="Proteomes" id="UP001501585">
    <property type="component" value="Unassembled WGS sequence"/>
</dbReference>
<feature type="compositionally biased region" description="Pro residues" evidence="1">
    <location>
        <begin position="1"/>
        <end position="11"/>
    </location>
</feature>
<evidence type="ECO:0000256" key="1">
    <source>
        <dbReference type="SAM" id="MobiDB-lite"/>
    </source>
</evidence>
<protein>
    <submittedName>
        <fullName evidence="3">Uncharacterized protein</fullName>
    </submittedName>
</protein>
<comment type="caution">
    <text evidence="3">The sequence shown here is derived from an EMBL/GenBank/DDBJ whole genome shotgun (WGS) entry which is preliminary data.</text>
</comment>
<reference evidence="4" key="1">
    <citation type="journal article" date="2019" name="Int. J. Syst. Evol. Microbiol.">
        <title>The Global Catalogue of Microorganisms (GCM) 10K type strain sequencing project: providing services to taxonomists for standard genome sequencing and annotation.</title>
        <authorList>
            <consortium name="The Broad Institute Genomics Platform"/>
            <consortium name="The Broad Institute Genome Sequencing Center for Infectious Disease"/>
            <person name="Wu L."/>
            <person name="Ma J."/>
        </authorList>
    </citation>
    <scope>NUCLEOTIDE SEQUENCE [LARGE SCALE GENOMIC DNA]</scope>
    <source>
        <strain evidence="4">JCM 15313</strain>
    </source>
</reference>